<sequence>MRYRSDLERLATLDAAAIEAVCTDCTTIDEYIACAVDKSIEHDALADEFEAFDEPEEAAFLRQEAAAWRATARLLQTVAADPEAYTGESGRDRTHGVA</sequence>
<name>A0ABD7V1H7_9ACTN</name>
<dbReference type="EMBL" id="CAACYD010000006">
    <property type="protein sequence ID" value="VFA88191.1"/>
    <property type="molecule type" value="Genomic_DNA"/>
</dbReference>
<dbReference type="Pfam" id="PF22554">
    <property type="entry name" value="Chap-C"/>
    <property type="match status" value="1"/>
</dbReference>
<evidence type="ECO:0000313" key="2">
    <source>
        <dbReference type="EMBL" id="VFA88191.1"/>
    </source>
</evidence>
<reference evidence="2 3" key="1">
    <citation type="submission" date="2019-02" db="EMBL/GenBank/DDBJ databases">
        <authorList>
            <consortium name="Pathogen Informatics"/>
        </authorList>
    </citation>
    <scope>NUCLEOTIDE SEQUENCE [LARGE SCALE GENOMIC DNA]</scope>
    <source>
        <strain evidence="2 3">3012STDY6756503</strain>
    </source>
</reference>
<evidence type="ECO:0000259" key="1">
    <source>
        <dbReference type="Pfam" id="PF22554"/>
    </source>
</evidence>
<dbReference type="AlphaFoldDB" id="A0ABD7V1H7"/>
<feature type="domain" description="TY-Chap C-terminal" evidence="1">
    <location>
        <begin position="2"/>
        <end position="77"/>
    </location>
</feature>
<dbReference type="RefSeq" id="WP_131734023.1">
    <property type="nucleotide sequence ID" value="NZ_CAACYD010000006.1"/>
</dbReference>
<protein>
    <recommendedName>
        <fullName evidence="1">TY-Chap C-terminal domain-containing protein</fullName>
    </recommendedName>
</protein>
<evidence type="ECO:0000313" key="3">
    <source>
        <dbReference type="Proteomes" id="UP000360750"/>
    </source>
</evidence>
<dbReference type="InterPro" id="IPR054342">
    <property type="entry name" value="TY-Chap_C"/>
</dbReference>
<dbReference type="GeneID" id="60749748"/>
<organism evidence="2 3">
    <name type="scientific">Gordonia paraffinivorans</name>
    <dbReference type="NCBI Taxonomy" id="175628"/>
    <lineage>
        <taxon>Bacteria</taxon>
        <taxon>Bacillati</taxon>
        <taxon>Actinomycetota</taxon>
        <taxon>Actinomycetes</taxon>
        <taxon>Mycobacteriales</taxon>
        <taxon>Gordoniaceae</taxon>
        <taxon>Gordonia</taxon>
    </lineage>
</organism>
<comment type="caution">
    <text evidence="2">The sequence shown here is derived from an EMBL/GenBank/DDBJ whole genome shotgun (WGS) entry which is preliminary data.</text>
</comment>
<accession>A0ABD7V1H7</accession>
<dbReference type="Proteomes" id="UP000360750">
    <property type="component" value="Unassembled WGS sequence"/>
</dbReference>
<proteinExistence type="predicted"/>
<gene>
    <name evidence="2" type="ORF">NCTC8139_01733</name>
</gene>